<accession>A0A147EKY0</accession>
<dbReference type="InterPro" id="IPR016130">
    <property type="entry name" value="Tyr_Pase_AS"/>
</dbReference>
<reference evidence="2 3" key="1">
    <citation type="journal article" date="2016" name="Front. Microbiol.">
        <title>Genomic Resource of Rice Seed Associated Bacteria.</title>
        <authorList>
            <person name="Midha S."/>
            <person name="Bansal K."/>
            <person name="Sharma S."/>
            <person name="Kumar N."/>
            <person name="Patil P.P."/>
            <person name="Chaudhry V."/>
            <person name="Patil P.B."/>
        </authorList>
    </citation>
    <scope>NUCLEOTIDE SEQUENCE [LARGE SCALE GENOMIC DNA]</scope>
    <source>
        <strain evidence="2 3">NS354</strain>
    </source>
</reference>
<protein>
    <recommendedName>
        <fullName evidence="1">Tyrosine specific protein phosphatases domain-containing protein</fullName>
    </recommendedName>
</protein>
<dbReference type="RefSeq" id="WP_058594317.1">
    <property type="nucleotide sequence ID" value="NZ_LDRK01000066.1"/>
</dbReference>
<dbReference type="Gene3D" id="3.90.190.10">
    <property type="entry name" value="Protein tyrosine phosphatase superfamily"/>
    <property type="match status" value="1"/>
</dbReference>
<dbReference type="OrthoDB" id="1188001at2"/>
<dbReference type="AlphaFoldDB" id="A0A147EKY0"/>
<dbReference type="GO" id="GO:0004721">
    <property type="term" value="F:phosphoprotein phosphatase activity"/>
    <property type="evidence" value="ECO:0007669"/>
    <property type="project" value="InterPro"/>
</dbReference>
<evidence type="ECO:0000313" key="2">
    <source>
        <dbReference type="EMBL" id="KTR85071.1"/>
    </source>
</evidence>
<gene>
    <name evidence="2" type="ORF">NS354_09765</name>
</gene>
<comment type="caution">
    <text evidence="2">The sequence shown here is derived from an EMBL/GenBank/DDBJ whole genome shotgun (WGS) entry which is preliminary data.</text>
</comment>
<dbReference type="PROSITE" id="PS00383">
    <property type="entry name" value="TYR_PHOSPHATASE_1"/>
    <property type="match status" value="1"/>
</dbReference>
<evidence type="ECO:0000313" key="3">
    <source>
        <dbReference type="Proteomes" id="UP000070810"/>
    </source>
</evidence>
<dbReference type="InterPro" id="IPR026893">
    <property type="entry name" value="Tyr/Ser_Pase_IphP-type"/>
</dbReference>
<dbReference type="EMBL" id="LDRK01000066">
    <property type="protein sequence ID" value="KTR85071.1"/>
    <property type="molecule type" value="Genomic_DNA"/>
</dbReference>
<name>A0A147EKY0_9MICO</name>
<proteinExistence type="predicted"/>
<dbReference type="Proteomes" id="UP000070810">
    <property type="component" value="Unassembled WGS sequence"/>
</dbReference>
<dbReference type="Pfam" id="PF13350">
    <property type="entry name" value="Y_phosphatase3"/>
    <property type="match status" value="1"/>
</dbReference>
<dbReference type="InterPro" id="IPR029021">
    <property type="entry name" value="Prot-tyrosine_phosphatase-like"/>
</dbReference>
<organism evidence="2 3">
    <name type="scientific">Leucobacter chromiiresistens</name>
    <dbReference type="NCBI Taxonomy" id="1079994"/>
    <lineage>
        <taxon>Bacteria</taxon>
        <taxon>Bacillati</taxon>
        <taxon>Actinomycetota</taxon>
        <taxon>Actinomycetes</taxon>
        <taxon>Micrococcales</taxon>
        <taxon>Microbacteriaceae</taxon>
        <taxon>Leucobacter</taxon>
    </lineage>
</organism>
<sequence>MHVITLEGSYNARGIGSGRRPWLVRSAGLDALTPGGERALRGAGVDLVIDLREGSEHARRTHAIPVRSVPLYGEAPPASGSLETVYAGLVRDRGARLAAAVIAIAEHPGTAVVHCTAGKDRTGLVVALARLAAGDARADVVADYAASGAAVRPARQAIAAAQLSGLGLTDAARAASERLHLDSPAEALEAALDIVDELGGAAHYLRSHGAGDAHLAALAALAERAGGRTATVSEPVV</sequence>
<dbReference type="PATRIC" id="fig|1079994.3.peg.2215"/>
<keyword evidence="3" id="KW-1185">Reference proteome</keyword>
<dbReference type="SUPFAM" id="SSF52799">
    <property type="entry name" value="(Phosphotyrosine protein) phosphatases II"/>
    <property type="match status" value="1"/>
</dbReference>
<evidence type="ECO:0000259" key="1">
    <source>
        <dbReference type="PROSITE" id="PS50056"/>
    </source>
</evidence>
<dbReference type="InterPro" id="IPR000387">
    <property type="entry name" value="Tyr_Pase_dom"/>
</dbReference>
<dbReference type="PROSITE" id="PS50056">
    <property type="entry name" value="TYR_PHOSPHATASE_2"/>
    <property type="match status" value="1"/>
</dbReference>
<feature type="domain" description="Tyrosine specific protein phosphatases" evidence="1">
    <location>
        <begin position="95"/>
        <end position="158"/>
    </location>
</feature>